<evidence type="ECO:0000256" key="2">
    <source>
        <dbReference type="ARBA" id="ARBA00022737"/>
    </source>
</evidence>
<dbReference type="FunFam" id="3.80.10.10:FF:000041">
    <property type="entry name" value="LRR receptor-like serine/threonine-protein kinase ERECTA"/>
    <property type="match status" value="2"/>
</dbReference>
<dbReference type="Pfam" id="PF00560">
    <property type="entry name" value="LRR_1"/>
    <property type="match status" value="4"/>
</dbReference>
<gene>
    <name evidence="3" type="ORF">SEMRO_1418_G270960.1</name>
</gene>
<keyword evidence="1" id="KW-0433">Leucine-rich repeat</keyword>
<reference evidence="3" key="1">
    <citation type="submission" date="2020-06" db="EMBL/GenBank/DDBJ databases">
        <authorList>
            <consortium name="Plant Systems Biology data submission"/>
        </authorList>
    </citation>
    <scope>NUCLEOTIDE SEQUENCE</scope>
    <source>
        <strain evidence="3">D6</strain>
    </source>
</reference>
<dbReference type="SUPFAM" id="SSF52058">
    <property type="entry name" value="L domain-like"/>
    <property type="match status" value="1"/>
</dbReference>
<protein>
    <submittedName>
        <fullName evidence="3">Leucine Rich Repeat</fullName>
    </submittedName>
</protein>
<dbReference type="Proteomes" id="UP001153069">
    <property type="component" value="Unassembled WGS sequence"/>
</dbReference>
<dbReference type="EMBL" id="CAICTM010001416">
    <property type="protein sequence ID" value="CAB9523451.1"/>
    <property type="molecule type" value="Genomic_DNA"/>
</dbReference>
<dbReference type="Gene3D" id="3.80.10.10">
    <property type="entry name" value="Ribonuclease Inhibitor"/>
    <property type="match status" value="2"/>
</dbReference>
<dbReference type="InterPro" id="IPR032675">
    <property type="entry name" value="LRR_dom_sf"/>
</dbReference>
<evidence type="ECO:0000313" key="3">
    <source>
        <dbReference type="EMBL" id="CAB9523451.1"/>
    </source>
</evidence>
<comment type="caution">
    <text evidence="3">The sequence shown here is derived from an EMBL/GenBank/DDBJ whole genome shotgun (WGS) entry which is preliminary data.</text>
</comment>
<keyword evidence="2" id="KW-0677">Repeat</keyword>
<dbReference type="AlphaFoldDB" id="A0A9N8HRN4"/>
<name>A0A9N8HRN4_9STRA</name>
<accession>A0A9N8HRN4</accession>
<proteinExistence type="predicted"/>
<dbReference type="OrthoDB" id="48383at2759"/>
<keyword evidence="4" id="KW-1185">Reference proteome</keyword>
<dbReference type="PANTHER" id="PTHR48009:SF16">
    <property type="entry name" value="LEUCINE-RICH REPEAT-CONTAINING N-TERMINAL PLANT-TYPE DOMAIN-CONTAINING PROTEIN"/>
    <property type="match status" value="1"/>
</dbReference>
<dbReference type="InterPro" id="IPR053213">
    <property type="entry name" value="RLP29"/>
</dbReference>
<dbReference type="InterPro" id="IPR001611">
    <property type="entry name" value="Leu-rich_rpt"/>
</dbReference>
<evidence type="ECO:0000256" key="1">
    <source>
        <dbReference type="ARBA" id="ARBA00022614"/>
    </source>
</evidence>
<dbReference type="PANTHER" id="PTHR48009">
    <property type="entry name" value="LEUCINE-RICH REPEAT (LRR) FAMILY PROTEIN"/>
    <property type="match status" value="1"/>
</dbReference>
<sequence length="402" mass="44707">MQLEYNSPNLVQRFLLVLFYHQTTRHQPWFECNPPSTSQGTTSSNLCYGLDPFEGKPPLHLWGNRWLSQSHECQWAGITCETVKSKEKQVTWLHMYRNQLNGPLPWEITLLPELKQLLLAWNMLTGVLPPELQFQESSPLHFLNLAWNEFIGTIPARWFENLNEQSAKLATLGISSNRLTGTIPSEVGLFPLKELYLENNTLTGSLPRELFDQTSFQLLNLRNNDLTGILPSEIVLLTNLQVLKLDHTGIGGSLHSEIGLLSQLGWIGVTFTNMQGTIPGELYGLKNLHTFAISNCNFSGTISSSLGQLTKLSTLHLANNQFHGSLPSEIEALTQLDNLLVNGNNELTGTVPVSLCQNYFADEKKSLRFVADCLPNTQTGVAAIQCTCCTSCCDETGVCLAS</sequence>
<organism evidence="3 4">
    <name type="scientific">Seminavis robusta</name>
    <dbReference type="NCBI Taxonomy" id="568900"/>
    <lineage>
        <taxon>Eukaryota</taxon>
        <taxon>Sar</taxon>
        <taxon>Stramenopiles</taxon>
        <taxon>Ochrophyta</taxon>
        <taxon>Bacillariophyta</taxon>
        <taxon>Bacillariophyceae</taxon>
        <taxon>Bacillariophycidae</taxon>
        <taxon>Naviculales</taxon>
        <taxon>Naviculaceae</taxon>
        <taxon>Seminavis</taxon>
    </lineage>
</organism>
<evidence type="ECO:0000313" key="4">
    <source>
        <dbReference type="Proteomes" id="UP001153069"/>
    </source>
</evidence>